<dbReference type="EMBL" id="CP141531">
    <property type="protein sequence ID" value="WRO06731.1"/>
    <property type="molecule type" value="Genomic_DNA"/>
</dbReference>
<keyword evidence="1" id="KW-0472">Membrane</keyword>
<keyword evidence="1" id="KW-1133">Transmembrane helix</keyword>
<reference evidence="2" key="1">
    <citation type="submission" date="2023-12" db="EMBL/GenBank/DDBJ databases">
        <title>Isolation of organohalide respiring bacteria Dehalococcoides mccartyi strain GPTCE1 in groundwater collected near a chemical plant in Suzhou, China.</title>
        <authorList>
            <person name="Liu G."/>
        </authorList>
    </citation>
    <scope>NUCLEOTIDE SEQUENCE</scope>
    <source>
        <strain evidence="2">GPTCE1</strain>
    </source>
</reference>
<proteinExistence type="predicted"/>
<gene>
    <name evidence="2" type="ORF">VLL09_04900</name>
</gene>
<feature type="transmembrane region" description="Helical" evidence="1">
    <location>
        <begin position="48"/>
        <end position="70"/>
    </location>
</feature>
<evidence type="ECO:0008006" key="4">
    <source>
        <dbReference type="Google" id="ProtNLM"/>
    </source>
</evidence>
<sequence length="145" mass="16384">MSLSDWLEQGWLVKRRPDRREIRELLGIADRGINDAQAKGISTDTRLILAYNAALQLAIAALAATGYRVLHEAHHYRAIQSLAFTINASADLVDQLDSFRKKRNISDYERAGTVSEHEAEEMLICAKALRETVIVWLKTNHTELV</sequence>
<protein>
    <recommendedName>
        <fullName evidence="4">HEPN domain-containing protein</fullName>
    </recommendedName>
</protein>
<evidence type="ECO:0000313" key="3">
    <source>
        <dbReference type="Proteomes" id="UP001327986"/>
    </source>
</evidence>
<dbReference type="Gene3D" id="1.20.120.330">
    <property type="entry name" value="Nucleotidyltransferases domain 2"/>
    <property type="match status" value="1"/>
</dbReference>
<dbReference type="AlphaFoldDB" id="A0AB38Z821"/>
<evidence type="ECO:0000256" key="1">
    <source>
        <dbReference type="SAM" id="Phobius"/>
    </source>
</evidence>
<accession>A0AB38Z821</accession>
<evidence type="ECO:0000313" key="2">
    <source>
        <dbReference type="EMBL" id="WRO06731.1"/>
    </source>
</evidence>
<keyword evidence="1" id="KW-0812">Transmembrane</keyword>
<dbReference type="RefSeq" id="WP_324664278.1">
    <property type="nucleotide sequence ID" value="NZ_CP141531.1"/>
</dbReference>
<name>A0AB38Z821_9CHLR</name>
<dbReference type="Proteomes" id="UP001327986">
    <property type="component" value="Chromosome"/>
</dbReference>
<organism evidence="2 3">
    <name type="scientific">Dehalococcoides mccartyi</name>
    <dbReference type="NCBI Taxonomy" id="61435"/>
    <lineage>
        <taxon>Bacteria</taxon>
        <taxon>Bacillati</taxon>
        <taxon>Chloroflexota</taxon>
        <taxon>Dehalococcoidia</taxon>
        <taxon>Dehalococcoidales</taxon>
        <taxon>Dehalococcoidaceae</taxon>
        <taxon>Dehalococcoides</taxon>
    </lineage>
</organism>